<dbReference type="EMBL" id="BMPG01000001">
    <property type="protein sequence ID" value="GGL54523.1"/>
    <property type="molecule type" value="Genomic_DNA"/>
</dbReference>
<keyword evidence="4" id="KW-0418">Kinase</keyword>
<dbReference type="SMART" id="SM00388">
    <property type="entry name" value="HisKA"/>
    <property type="match status" value="1"/>
</dbReference>
<evidence type="ECO:0000256" key="4">
    <source>
        <dbReference type="ARBA" id="ARBA00022777"/>
    </source>
</evidence>
<reference evidence="7" key="2">
    <citation type="submission" date="2020-09" db="EMBL/GenBank/DDBJ databases">
        <authorList>
            <person name="Sun Q."/>
            <person name="Ohkuma M."/>
        </authorList>
    </citation>
    <scope>NUCLEOTIDE SEQUENCE</scope>
    <source>
        <strain evidence="7">JCM 19596</strain>
    </source>
</reference>
<dbReference type="SUPFAM" id="SSF55874">
    <property type="entry name" value="ATPase domain of HSP90 chaperone/DNA topoisomerase II/histidine kinase"/>
    <property type="match status" value="1"/>
</dbReference>
<dbReference type="EC" id="2.7.13.3" evidence="2"/>
<sequence length="357" mass="38876">MAAPADTLLVLVDRPRDRELLAERLRPRHDVRAPSPRTFGSVSGDVALVLVDAQNATRHRSALAAWSTETRVFSPVLLFLGDDERADDDVWRFVTDVIRTPVRRRELDARVETLLRHRRATVALREREAELADQATRLDQFASTVAHDLRNPLNAAMGWLDTARETDDTAAFERVDAAHERMLTLIEDVLELARQGDLVGDLEPVSLDRVVRASWSDVATPDATLTLTDDAADATLLADFDRLYELLGNLFRNAVQHAGSDVTVTVGALDDTSHDGASTTGFYVADDGPGLTEEVRARLFQPGARGGPNAGTGYGLSIVAAIADAHGWTVDATEGDAGGARFEIRGVERPPENTEAQ</sequence>
<evidence type="ECO:0000313" key="8">
    <source>
        <dbReference type="Proteomes" id="UP000607197"/>
    </source>
</evidence>
<organism evidence="7 8">
    <name type="scientific">Halocalculus aciditolerans</name>
    <dbReference type="NCBI Taxonomy" id="1383812"/>
    <lineage>
        <taxon>Archaea</taxon>
        <taxon>Methanobacteriati</taxon>
        <taxon>Methanobacteriota</taxon>
        <taxon>Stenosarchaea group</taxon>
        <taxon>Halobacteria</taxon>
        <taxon>Halobacteriales</taxon>
        <taxon>Halobacteriaceae</taxon>
        <taxon>Halocalculus</taxon>
    </lineage>
</organism>
<dbReference type="InterPro" id="IPR050736">
    <property type="entry name" value="Sensor_HK_Regulatory"/>
</dbReference>
<dbReference type="Pfam" id="PF00512">
    <property type="entry name" value="HisKA"/>
    <property type="match status" value="1"/>
</dbReference>
<dbReference type="InterPro" id="IPR036890">
    <property type="entry name" value="HATPase_C_sf"/>
</dbReference>
<keyword evidence="3" id="KW-0808">Transferase</keyword>
<evidence type="ECO:0000256" key="2">
    <source>
        <dbReference type="ARBA" id="ARBA00012438"/>
    </source>
</evidence>
<proteinExistence type="predicted"/>
<dbReference type="PANTHER" id="PTHR43711:SF1">
    <property type="entry name" value="HISTIDINE KINASE 1"/>
    <property type="match status" value="1"/>
</dbReference>
<dbReference type="SUPFAM" id="SSF47384">
    <property type="entry name" value="Homodimeric domain of signal transducing histidine kinase"/>
    <property type="match status" value="1"/>
</dbReference>
<comment type="catalytic activity">
    <reaction evidence="1">
        <text>ATP + protein L-histidine = ADP + protein N-phospho-L-histidine.</text>
        <dbReference type="EC" id="2.7.13.3"/>
    </reaction>
</comment>
<dbReference type="InterPro" id="IPR003594">
    <property type="entry name" value="HATPase_dom"/>
</dbReference>
<dbReference type="CDD" id="cd00082">
    <property type="entry name" value="HisKA"/>
    <property type="match status" value="1"/>
</dbReference>
<dbReference type="InterPro" id="IPR036097">
    <property type="entry name" value="HisK_dim/P_sf"/>
</dbReference>
<evidence type="ECO:0000256" key="3">
    <source>
        <dbReference type="ARBA" id="ARBA00022679"/>
    </source>
</evidence>
<comment type="caution">
    <text evidence="7">The sequence shown here is derived from an EMBL/GenBank/DDBJ whole genome shotgun (WGS) entry which is preliminary data.</text>
</comment>
<dbReference type="Gene3D" id="1.10.287.130">
    <property type="match status" value="1"/>
</dbReference>
<dbReference type="SMART" id="SM00387">
    <property type="entry name" value="HATPase_c"/>
    <property type="match status" value="1"/>
</dbReference>
<evidence type="ECO:0000256" key="1">
    <source>
        <dbReference type="ARBA" id="ARBA00000085"/>
    </source>
</evidence>
<dbReference type="RefSeq" id="WP_188976609.1">
    <property type="nucleotide sequence ID" value="NZ_BMPG01000001.1"/>
</dbReference>
<dbReference type="Proteomes" id="UP000607197">
    <property type="component" value="Unassembled WGS sequence"/>
</dbReference>
<keyword evidence="8" id="KW-1185">Reference proteome</keyword>
<dbReference type="InterPro" id="IPR005467">
    <property type="entry name" value="His_kinase_dom"/>
</dbReference>
<dbReference type="PROSITE" id="PS50109">
    <property type="entry name" value="HIS_KIN"/>
    <property type="match status" value="1"/>
</dbReference>
<evidence type="ECO:0000256" key="5">
    <source>
        <dbReference type="ARBA" id="ARBA00023012"/>
    </source>
</evidence>
<reference evidence="7" key="1">
    <citation type="journal article" date="2014" name="Int. J. Syst. Evol. Microbiol.">
        <title>Complete genome sequence of Corynebacterium casei LMG S-19264T (=DSM 44701T), isolated from a smear-ripened cheese.</title>
        <authorList>
            <consortium name="US DOE Joint Genome Institute (JGI-PGF)"/>
            <person name="Walter F."/>
            <person name="Albersmeier A."/>
            <person name="Kalinowski J."/>
            <person name="Ruckert C."/>
        </authorList>
    </citation>
    <scope>NUCLEOTIDE SEQUENCE</scope>
    <source>
        <strain evidence="7">JCM 19596</strain>
    </source>
</reference>
<dbReference type="Pfam" id="PF02518">
    <property type="entry name" value="HATPase_c"/>
    <property type="match status" value="1"/>
</dbReference>
<name>A0A830FK47_9EURY</name>
<dbReference type="InterPro" id="IPR011006">
    <property type="entry name" value="CheY-like_superfamily"/>
</dbReference>
<feature type="domain" description="Histidine kinase" evidence="6">
    <location>
        <begin position="144"/>
        <end position="345"/>
    </location>
</feature>
<dbReference type="AlphaFoldDB" id="A0A830FK47"/>
<dbReference type="GO" id="GO:0000155">
    <property type="term" value="F:phosphorelay sensor kinase activity"/>
    <property type="evidence" value="ECO:0007669"/>
    <property type="project" value="InterPro"/>
</dbReference>
<dbReference type="Gene3D" id="3.30.565.10">
    <property type="entry name" value="Histidine kinase-like ATPase, C-terminal domain"/>
    <property type="match status" value="1"/>
</dbReference>
<dbReference type="InterPro" id="IPR003661">
    <property type="entry name" value="HisK_dim/P_dom"/>
</dbReference>
<keyword evidence="5" id="KW-0902">Two-component regulatory system</keyword>
<protein>
    <recommendedName>
        <fullName evidence="2">histidine kinase</fullName>
        <ecNumber evidence="2">2.7.13.3</ecNumber>
    </recommendedName>
</protein>
<dbReference type="PANTHER" id="PTHR43711">
    <property type="entry name" value="TWO-COMPONENT HISTIDINE KINASE"/>
    <property type="match status" value="1"/>
</dbReference>
<evidence type="ECO:0000313" key="7">
    <source>
        <dbReference type="EMBL" id="GGL54523.1"/>
    </source>
</evidence>
<dbReference type="OrthoDB" id="8127at2157"/>
<evidence type="ECO:0000259" key="6">
    <source>
        <dbReference type="PROSITE" id="PS50109"/>
    </source>
</evidence>
<dbReference type="SUPFAM" id="SSF52172">
    <property type="entry name" value="CheY-like"/>
    <property type="match status" value="1"/>
</dbReference>
<gene>
    <name evidence="7" type="ORF">GCM10009039_10830</name>
</gene>
<accession>A0A830FK47</accession>